<keyword evidence="3 6" id="KW-0812">Transmembrane</keyword>
<keyword evidence="2" id="KW-1003">Cell membrane</keyword>
<dbReference type="PANTHER" id="PTHR35007:SF3">
    <property type="entry name" value="POSSIBLE CONSERVED ALANINE RICH MEMBRANE PROTEIN"/>
    <property type="match status" value="1"/>
</dbReference>
<dbReference type="PANTHER" id="PTHR35007">
    <property type="entry name" value="INTEGRAL MEMBRANE PROTEIN-RELATED"/>
    <property type="match status" value="1"/>
</dbReference>
<dbReference type="InterPro" id="IPR018076">
    <property type="entry name" value="T2SS_GspF_dom"/>
</dbReference>
<name>A0A965LKX2_9PROT</name>
<evidence type="ECO:0000256" key="2">
    <source>
        <dbReference type="ARBA" id="ARBA00022475"/>
    </source>
</evidence>
<feature type="transmembrane region" description="Helical" evidence="6">
    <location>
        <begin position="173"/>
        <end position="198"/>
    </location>
</feature>
<comment type="subcellular location">
    <subcellularLocation>
        <location evidence="1">Cell membrane</location>
        <topology evidence="1">Multi-pass membrane protein</topology>
    </subcellularLocation>
</comment>
<evidence type="ECO:0000256" key="1">
    <source>
        <dbReference type="ARBA" id="ARBA00004651"/>
    </source>
</evidence>
<evidence type="ECO:0000313" key="8">
    <source>
        <dbReference type="EMBL" id="NBR94103.1"/>
    </source>
</evidence>
<gene>
    <name evidence="8" type="ORF">EBT44_04615</name>
</gene>
<feature type="transmembrane region" description="Helical" evidence="6">
    <location>
        <begin position="20"/>
        <end position="41"/>
    </location>
</feature>
<evidence type="ECO:0000259" key="7">
    <source>
        <dbReference type="Pfam" id="PF00482"/>
    </source>
</evidence>
<evidence type="ECO:0000256" key="5">
    <source>
        <dbReference type="ARBA" id="ARBA00023136"/>
    </source>
</evidence>
<comment type="caution">
    <text evidence="8">The sequence shown here is derived from an EMBL/GenBank/DDBJ whole genome shotgun (WGS) entry which is preliminary data.</text>
</comment>
<evidence type="ECO:0000256" key="4">
    <source>
        <dbReference type="ARBA" id="ARBA00022989"/>
    </source>
</evidence>
<accession>A0A965LKX2</accession>
<reference evidence="8" key="1">
    <citation type="submission" date="2018-10" db="EMBL/GenBank/DDBJ databases">
        <title>Iterative Subtractive Binning of Freshwater Chronoseries Metagenomes Recovers Nearly Complete Genomes from over Four Hundred Novel Species.</title>
        <authorList>
            <person name="Rodriguez-R L.M."/>
            <person name="Tsementzi D."/>
            <person name="Luo C."/>
            <person name="Konstantinidis K.T."/>
        </authorList>
    </citation>
    <scope>NUCLEOTIDE SEQUENCE</scope>
    <source>
        <strain evidence="8">WB5_2A_028</strain>
    </source>
</reference>
<feature type="domain" description="Type II secretion system protein GspF" evidence="7">
    <location>
        <begin position="67"/>
        <end position="187"/>
    </location>
</feature>
<dbReference type="AlphaFoldDB" id="A0A965LKX2"/>
<dbReference type="Pfam" id="PF00482">
    <property type="entry name" value="T2SSF"/>
    <property type="match status" value="1"/>
</dbReference>
<evidence type="ECO:0000256" key="3">
    <source>
        <dbReference type="ARBA" id="ARBA00022692"/>
    </source>
</evidence>
<evidence type="ECO:0000313" key="9">
    <source>
        <dbReference type="Proteomes" id="UP000740727"/>
    </source>
</evidence>
<protein>
    <recommendedName>
        <fullName evidence="7">Type II secretion system protein GspF domain-containing protein</fullName>
    </recommendedName>
</protein>
<keyword evidence="5 6" id="KW-0472">Membrane</keyword>
<dbReference type="EMBL" id="RFXN01000057">
    <property type="protein sequence ID" value="NBR94103.1"/>
    <property type="molecule type" value="Genomic_DNA"/>
</dbReference>
<organism evidence="8 9">
    <name type="scientific">Candidatus Fonsibacter lacus</name>
    <dbReference type="NCBI Taxonomy" id="2576439"/>
    <lineage>
        <taxon>Bacteria</taxon>
        <taxon>Pseudomonadati</taxon>
        <taxon>Pseudomonadota</taxon>
        <taxon>Alphaproteobacteria</taxon>
        <taxon>Candidatus Pelagibacterales</taxon>
        <taxon>Candidatus Pelagibacterales incertae sedis</taxon>
        <taxon>Candidatus Fonsibacter</taxon>
    </lineage>
</organism>
<sequence>MLKISAGLSKDRLLSAVGAITPMLFFGWWWLILSPMGYWLFRRILRLLPTKLSITEAKAREAEGLLFLSALSGSLKAGLPLLAALSSVSGLLCTSLKSDVERVYSLLLLGADPKQAWATLRSDIHLGLCARSIAQAQVDGRSVALVIGRVVQESYEKSMALSKERVKSLSVKLALPVGACFLPSFLIGGIGPVIYSFFSSLKIF</sequence>
<evidence type="ECO:0000256" key="6">
    <source>
        <dbReference type="SAM" id="Phobius"/>
    </source>
</evidence>
<keyword evidence="4 6" id="KW-1133">Transmembrane helix</keyword>
<proteinExistence type="predicted"/>
<dbReference type="Proteomes" id="UP000740727">
    <property type="component" value="Unassembled WGS sequence"/>
</dbReference>
<dbReference type="GO" id="GO:0005886">
    <property type="term" value="C:plasma membrane"/>
    <property type="evidence" value="ECO:0007669"/>
    <property type="project" value="UniProtKB-SubCell"/>
</dbReference>